<dbReference type="Pfam" id="PF01285">
    <property type="entry name" value="TEA"/>
    <property type="match status" value="1"/>
</dbReference>
<evidence type="ECO:0000256" key="1">
    <source>
        <dbReference type="ARBA" id="ARBA00008421"/>
    </source>
</evidence>
<evidence type="ECO:0000259" key="4">
    <source>
        <dbReference type="PROSITE" id="PS51088"/>
    </source>
</evidence>
<dbReference type="Proteomes" id="UP000008370">
    <property type="component" value="Unassembled WGS sequence"/>
</dbReference>
<reference evidence="5 6" key="1">
    <citation type="journal article" date="2012" name="BMC Genomics">
        <title>Comparative genomics of the white-rot fungi, Phanerochaete carnosa and P. chrysosporium, to elucidate the genetic basis of the distinct wood types they colonize.</title>
        <authorList>
            <person name="Suzuki H."/>
            <person name="MacDonald J."/>
            <person name="Syed K."/>
            <person name="Salamov A."/>
            <person name="Hori C."/>
            <person name="Aerts A."/>
            <person name="Henrissat B."/>
            <person name="Wiebenga A."/>
            <person name="vanKuyk P.A."/>
            <person name="Barry K."/>
            <person name="Lindquist E."/>
            <person name="LaButti K."/>
            <person name="Lapidus A."/>
            <person name="Lucas S."/>
            <person name="Coutinho P."/>
            <person name="Gong Y."/>
            <person name="Samejima M."/>
            <person name="Mahadevan R."/>
            <person name="Abou-Zaid M."/>
            <person name="de Vries R.P."/>
            <person name="Igarashi K."/>
            <person name="Yadav J.S."/>
            <person name="Grigoriev I.V."/>
            <person name="Master E.R."/>
        </authorList>
    </citation>
    <scope>NUCLEOTIDE SEQUENCE [LARGE SCALE GENOMIC DNA]</scope>
    <source>
        <strain evidence="5 6">HHB-10118-sp</strain>
    </source>
</reference>
<name>K5WR38_PHACS</name>
<evidence type="ECO:0000313" key="6">
    <source>
        <dbReference type="Proteomes" id="UP000008370"/>
    </source>
</evidence>
<dbReference type="InterPro" id="IPR038096">
    <property type="entry name" value="TEA/ATTS_sf"/>
</dbReference>
<accession>K5WR38</accession>
<sequence length="415" mass="46030">MPKASSSTAAFYDKARSSSPSTDELSDAPITGTDAAVKSILNSRKCWRSLKGKEEPVWPPHLEAALIEGLEKYRPSESKSTRTLGRFPMRNKFVADHILEKTGIKRTPKQVGSRIQQLRDTQTGKEILKVISDRHYEMMHPKRALTSSEKLSQPSSSRPRHYPSLVQTTTPSHVYIQSLPASAAWHMHNFGGCPSTMSDIYSPHPRPLRMIDPTVTFNSMSQTPCQAIFTVFRDGQIVHQEVAMVSIRSAAPAPGAAPSWLYTTSLAPTFWQHLCDSEEPASYMIHQEVVRMPLVHHAQPPPLLSVYYHFVNAASSTPPLSPRSSCGDSETDVTSSLSRESSPNYRARSLDDVDVKPFMGGNMYADTHTPPLMYNLEDGYPGTQVDAWGYAPNAALHEMLAAPCDSLFEPYISLQ</sequence>
<gene>
    <name evidence="5" type="ORF">PHACADRAFT_261437</name>
</gene>
<feature type="compositionally biased region" description="Polar residues" evidence="3">
    <location>
        <begin position="317"/>
        <end position="344"/>
    </location>
</feature>
<dbReference type="STRING" id="650164.K5WR38"/>
<dbReference type="InParanoid" id="K5WR38"/>
<dbReference type="PROSITE" id="PS51088">
    <property type="entry name" value="TEA_2"/>
    <property type="match status" value="1"/>
</dbReference>
<protein>
    <recommendedName>
        <fullName evidence="4">TEA domain-containing protein</fullName>
    </recommendedName>
</protein>
<dbReference type="KEGG" id="pco:PHACADRAFT_261437"/>
<dbReference type="Gene3D" id="6.10.20.40">
    <property type="entry name" value="TEA/ATTS domain"/>
    <property type="match status" value="1"/>
</dbReference>
<dbReference type="GeneID" id="18917988"/>
<feature type="region of interest" description="Disordered" evidence="3">
    <location>
        <begin position="142"/>
        <end position="161"/>
    </location>
</feature>
<feature type="compositionally biased region" description="Polar residues" evidence="3">
    <location>
        <begin position="145"/>
        <end position="157"/>
    </location>
</feature>
<comment type="similarity">
    <text evidence="1">Belongs to the TEC1 family.</text>
</comment>
<dbReference type="InterPro" id="IPR000818">
    <property type="entry name" value="TEA/ATTS_dom"/>
</dbReference>
<dbReference type="EMBL" id="JH930475">
    <property type="protein sequence ID" value="EKM52802.1"/>
    <property type="molecule type" value="Genomic_DNA"/>
</dbReference>
<dbReference type="SMART" id="SM00426">
    <property type="entry name" value="TEA"/>
    <property type="match status" value="1"/>
</dbReference>
<dbReference type="AlphaFoldDB" id="K5WR38"/>
<feature type="domain" description="TEA" evidence="4">
    <location>
        <begin position="51"/>
        <end position="125"/>
    </location>
</feature>
<feature type="region of interest" description="Disordered" evidence="3">
    <location>
        <begin position="1"/>
        <end position="30"/>
    </location>
</feature>
<dbReference type="OrthoDB" id="10006572at2759"/>
<feature type="DNA-binding region" description="TEA" evidence="2">
    <location>
        <begin position="51"/>
        <end position="125"/>
    </location>
</feature>
<dbReference type="HOGENOM" id="CLU_036087_1_0_1"/>
<evidence type="ECO:0000256" key="2">
    <source>
        <dbReference type="PROSITE-ProRule" id="PRU00505"/>
    </source>
</evidence>
<keyword evidence="6" id="KW-1185">Reference proteome</keyword>
<dbReference type="GO" id="GO:0003700">
    <property type="term" value="F:DNA-binding transcription factor activity"/>
    <property type="evidence" value="ECO:0007669"/>
    <property type="project" value="InterPro"/>
</dbReference>
<evidence type="ECO:0000256" key="3">
    <source>
        <dbReference type="SAM" id="MobiDB-lite"/>
    </source>
</evidence>
<proteinExistence type="inferred from homology"/>
<dbReference type="RefSeq" id="XP_007399132.1">
    <property type="nucleotide sequence ID" value="XM_007399070.1"/>
</dbReference>
<feature type="region of interest" description="Disordered" evidence="3">
    <location>
        <begin position="317"/>
        <end position="345"/>
    </location>
</feature>
<evidence type="ECO:0000313" key="5">
    <source>
        <dbReference type="EMBL" id="EKM52802.1"/>
    </source>
</evidence>
<organism evidence="5 6">
    <name type="scientific">Phanerochaete carnosa (strain HHB-10118-sp)</name>
    <name type="common">White-rot fungus</name>
    <name type="synonym">Peniophora carnosa</name>
    <dbReference type="NCBI Taxonomy" id="650164"/>
    <lineage>
        <taxon>Eukaryota</taxon>
        <taxon>Fungi</taxon>
        <taxon>Dikarya</taxon>
        <taxon>Basidiomycota</taxon>
        <taxon>Agaricomycotina</taxon>
        <taxon>Agaricomycetes</taxon>
        <taxon>Polyporales</taxon>
        <taxon>Phanerochaetaceae</taxon>
        <taxon>Phanerochaete</taxon>
    </lineage>
</organism>